<name>A0A7S0WRF3_9CHLO</name>
<accession>A0A7S0WRF3</accession>
<reference evidence="1" key="1">
    <citation type="submission" date="2021-01" db="EMBL/GenBank/DDBJ databases">
        <authorList>
            <person name="Corre E."/>
            <person name="Pelletier E."/>
            <person name="Niang G."/>
            <person name="Scheremetjew M."/>
            <person name="Finn R."/>
            <person name="Kale V."/>
            <person name="Holt S."/>
            <person name="Cochrane G."/>
            <person name="Meng A."/>
            <person name="Brown T."/>
            <person name="Cohen L."/>
        </authorList>
    </citation>
    <scope>NUCLEOTIDE SEQUENCE</scope>
    <source>
        <strain evidence="1">SAG 11-49</strain>
    </source>
</reference>
<dbReference type="AlphaFoldDB" id="A0A7S0WRF3"/>
<organism evidence="1">
    <name type="scientific">Chlamydomonas leiostraca</name>
    <dbReference type="NCBI Taxonomy" id="1034604"/>
    <lineage>
        <taxon>Eukaryota</taxon>
        <taxon>Viridiplantae</taxon>
        <taxon>Chlorophyta</taxon>
        <taxon>core chlorophytes</taxon>
        <taxon>Chlorophyceae</taxon>
        <taxon>CS clade</taxon>
        <taxon>Chlamydomonadales</taxon>
        <taxon>Chlamydomonadaceae</taxon>
        <taxon>Chlamydomonas</taxon>
    </lineage>
</organism>
<gene>
    <name evidence="1" type="ORF">CLEI1391_LOCUS9368</name>
</gene>
<dbReference type="EMBL" id="HBFB01016759">
    <property type="protein sequence ID" value="CAD8680051.1"/>
    <property type="molecule type" value="Transcribed_RNA"/>
</dbReference>
<protein>
    <submittedName>
        <fullName evidence="1">Uncharacterized protein</fullName>
    </submittedName>
</protein>
<evidence type="ECO:0000313" key="1">
    <source>
        <dbReference type="EMBL" id="CAD8680051.1"/>
    </source>
</evidence>
<sequence>MHGRMMRHQGRLVVEGAARHDRLVLHPLDWQGTHSALGGGPEPLSQDQAVHAPAAGVHCIARRAARSSLSLSLCVFMSGDPEQGASAAWLLGCLAAACVRGSGSQQRRQHSGLLVPARRTLFSFDWVLHAHTADK</sequence>
<proteinExistence type="predicted"/>